<evidence type="ECO:0000256" key="6">
    <source>
        <dbReference type="SAM" id="MobiDB-lite"/>
    </source>
</evidence>
<dbReference type="Gene3D" id="3.40.50.150">
    <property type="entry name" value="Vaccinia Virus protein VP39"/>
    <property type="match status" value="1"/>
</dbReference>
<evidence type="ECO:0000259" key="7">
    <source>
        <dbReference type="Pfam" id="PF07669"/>
    </source>
</evidence>
<dbReference type="GeneID" id="72185594"/>
<keyword evidence="3" id="KW-0808">Transferase</keyword>
<keyword evidence="4" id="KW-0949">S-adenosyl-L-methionine</keyword>
<dbReference type="AlphaFoldDB" id="A0A8U0HQ06"/>
<accession>A0A8U0HQ06</accession>
<dbReference type="GO" id="GO:0032259">
    <property type="term" value="P:methylation"/>
    <property type="evidence" value="ECO:0007669"/>
    <property type="project" value="UniProtKB-KW"/>
</dbReference>
<dbReference type="EC" id="2.1.1.72" evidence="1"/>
<dbReference type="GO" id="GO:0009007">
    <property type="term" value="F:site-specific DNA-methyltransferase (adenine-specific) activity"/>
    <property type="evidence" value="ECO:0007669"/>
    <property type="project" value="UniProtKB-EC"/>
</dbReference>
<evidence type="ECO:0000256" key="2">
    <source>
        <dbReference type="ARBA" id="ARBA00022603"/>
    </source>
</evidence>
<proteinExistence type="predicted"/>
<evidence type="ECO:0000313" key="9">
    <source>
        <dbReference type="Proteomes" id="UP000830729"/>
    </source>
</evidence>
<dbReference type="InterPro" id="IPR029063">
    <property type="entry name" value="SAM-dependent_MTases_sf"/>
</dbReference>
<sequence length="1195" mass="138205">MTLQQITADDIANWDSLQDIATTFEKRNLKPRPGLGDENTLVLQLSDDEFIEVVKAGPGESVQDFKPDSRNRHTNLVATQDFEEFTFITRVRSVDGQQHGRITHQKLSFTKNQFQRDSGQKNTILQKLNSIEYGSSAAIYNELYSTRQVVEDFYEDFEDLRTDLVQEVVGVPDDRGDAKQRYVQVILDRLIFLYFIQEKRLLDRKKDYLRRHHDRVIREEGGDVYEDFYEPLFFEALAKDKQVEDLKSLPYLNGGLFSQNPVEEEFPDAKLGDSSERTNELFEEILDFLSEWNWNVDERLDVVDPKNLSPAILGHIFEQTVNQKEMGAYYTPEEITGFMARRSIHPYLLDQLNEAIDTEYDEIDDVFGFSQADGGSGAEAIADGGMVTPQTPTDTVETKHVETLYHDVLKEARIIDPAVGSGAFLLAAQDVLLDIYMQCIEFFQQLDKEGRGWELDSRTRDELETINSRNGSASLYAKRLIILNNLYGVDIDQGAVEICKLRLWLSMVADIEDEPREVEPLPNIDFNIRQGNSLVGFTQALNPKESGDTDLTDWNVYERYQDIIEAVENHQEATDAAEATKWRKIAEERIEEHRPQFDEALAEEFEDAGIDIETSEVVEDYTPLHWPLEFAQVWRDDGFDIVIGNPPWEVLTSDREEYFTNHDPEFRKRSDSEKDAKQEELLEDEEIAKGWEQHQESRQTLSQFVTDSVFFQMQSPDIGGQGKHDLSALFLERIFELGHDDTYISQILPNKIFVGTNARDLRDHLLSETDIRDIITFENNGIFDIHGQQKFGILTFKNSGDTGDLRGKFLQDDTEVLRNIDETAFNIPQDTLKQYSPRVRIFPQVQSEYELGLIEKITQHQSMSQEDEEAWYIDIYKEELNRSRDSDRFVESEEEGDYPVYGGGNFWQFEHNNSLREDLSSPSLWSVDEDKNPDKSAKRRIREKDKKRLKSEIYYSFDGSGSQVQFVDELLEEHGRGPLSHDDVLLDCSRYRLAFREIANTTNERSFIASVLPPGIVCHHKAPVIRPHEIDPQEDDLDEEPLHSVYKRIFTDKELFVAVGLLNSTPFDYLIRTKLDTSMSMHVIEEAQLPRLTDGDDWFEYIASRAARLNCYGEEFAEMRDRLGGIEPVTDDDKRRELQAEIDAAAFHAYGLDREETEFVLNDFYRVTGPRIMTDEYFDLILEKYDQLKQEGPHP</sequence>
<dbReference type="KEGG" id="halx:M0R89_10305"/>
<evidence type="ECO:0000256" key="5">
    <source>
        <dbReference type="ARBA" id="ARBA00047942"/>
    </source>
</evidence>
<dbReference type="SUPFAM" id="SSF53335">
    <property type="entry name" value="S-adenosyl-L-methionine-dependent methyltransferases"/>
    <property type="match status" value="1"/>
</dbReference>
<dbReference type="Proteomes" id="UP000830729">
    <property type="component" value="Chromosome"/>
</dbReference>
<dbReference type="InterPro" id="IPR002052">
    <property type="entry name" value="DNA_methylase_N6_adenine_CS"/>
</dbReference>
<evidence type="ECO:0000256" key="1">
    <source>
        <dbReference type="ARBA" id="ARBA00011900"/>
    </source>
</evidence>
<dbReference type="RefSeq" id="WP_248648998.1">
    <property type="nucleotide sequence ID" value="NZ_CP096659.1"/>
</dbReference>
<name>A0A8U0HQ06_9EURY</name>
<organism evidence="8 9">
    <name type="scientific">Halorussus limi</name>
    <dbReference type="NCBI Taxonomy" id="2938695"/>
    <lineage>
        <taxon>Archaea</taxon>
        <taxon>Methanobacteriati</taxon>
        <taxon>Methanobacteriota</taxon>
        <taxon>Stenosarchaea group</taxon>
        <taxon>Halobacteria</taxon>
        <taxon>Halobacteriales</taxon>
        <taxon>Haladaptataceae</taxon>
        <taxon>Halorussus</taxon>
    </lineage>
</organism>
<dbReference type="PANTHER" id="PTHR33841">
    <property type="entry name" value="DNA METHYLTRANSFERASE YEEA-RELATED"/>
    <property type="match status" value="1"/>
</dbReference>
<dbReference type="Pfam" id="PF07669">
    <property type="entry name" value="Eco57I"/>
    <property type="match status" value="2"/>
</dbReference>
<feature type="domain" description="Type II methyltransferase M.TaqI-like" evidence="7">
    <location>
        <begin position="721"/>
        <end position="783"/>
    </location>
</feature>
<evidence type="ECO:0000256" key="3">
    <source>
        <dbReference type="ARBA" id="ARBA00022679"/>
    </source>
</evidence>
<feature type="compositionally biased region" description="Basic and acidic residues" evidence="6">
    <location>
        <begin position="928"/>
        <end position="942"/>
    </location>
</feature>
<dbReference type="PROSITE" id="PS00092">
    <property type="entry name" value="N6_MTASE"/>
    <property type="match status" value="1"/>
</dbReference>
<keyword evidence="9" id="KW-1185">Reference proteome</keyword>
<evidence type="ECO:0000313" key="8">
    <source>
        <dbReference type="EMBL" id="UPV72939.1"/>
    </source>
</evidence>
<reference evidence="8 9" key="1">
    <citation type="submission" date="2022-04" db="EMBL/GenBank/DDBJ databases">
        <title>Diverse halophilic archaea isolated from saline environments.</title>
        <authorList>
            <person name="Cui H.-L."/>
        </authorList>
    </citation>
    <scope>NUCLEOTIDE SEQUENCE [LARGE SCALE GENOMIC DNA]</scope>
    <source>
        <strain evidence="8 9">XZYJT49</strain>
    </source>
</reference>
<gene>
    <name evidence="8" type="ORF">M0R89_10305</name>
</gene>
<evidence type="ECO:0000256" key="4">
    <source>
        <dbReference type="ARBA" id="ARBA00022691"/>
    </source>
</evidence>
<dbReference type="InterPro" id="IPR050953">
    <property type="entry name" value="N4_N6_ade-DNA_methylase"/>
</dbReference>
<dbReference type="EMBL" id="CP096659">
    <property type="protein sequence ID" value="UPV72939.1"/>
    <property type="molecule type" value="Genomic_DNA"/>
</dbReference>
<dbReference type="InterPro" id="IPR011639">
    <property type="entry name" value="MethylTrfase_TaqI-like_dom"/>
</dbReference>
<dbReference type="GO" id="GO:0006304">
    <property type="term" value="P:DNA modification"/>
    <property type="evidence" value="ECO:0007669"/>
    <property type="project" value="InterPro"/>
</dbReference>
<protein>
    <recommendedName>
        <fullName evidence="1">site-specific DNA-methyltransferase (adenine-specific)</fullName>
        <ecNumber evidence="1">2.1.1.72</ecNumber>
    </recommendedName>
</protein>
<feature type="domain" description="Type II methyltransferase M.TaqI-like" evidence="7">
    <location>
        <begin position="484"/>
        <end position="662"/>
    </location>
</feature>
<dbReference type="GO" id="GO:0003676">
    <property type="term" value="F:nucleic acid binding"/>
    <property type="evidence" value="ECO:0007669"/>
    <property type="project" value="InterPro"/>
</dbReference>
<dbReference type="PANTHER" id="PTHR33841:SF1">
    <property type="entry name" value="DNA METHYLTRANSFERASE A"/>
    <property type="match status" value="1"/>
</dbReference>
<keyword evidence="2" id="KW-0489">Methyltransferase</keyword>
<feature type="region of interest" description="Disordered" evidence="6">
    <location>
        <begin position="923"/>
        <end position="942"/>
    </location>
</feature>
<comment type="catalytic activity">
    <reaction evidence="5">
        <text>a 2'-deoxyadenosine in DNA + S-adenosyl-L-methionine = an N(6)-methyl-2'-deoxyadenosine in DNA + S-adenosyl-L-homocysteine + H(+)</text>
        <dbReference type="Rhea" id="RHEA:15197"/>
        <dbReference type="Rhea" id="RHEA-COMP:12418"/>
        <dbReference type="Rhea" id="RHEA-COMP:12419"/>
        <dbReference type="ChEBI" id="CHEBI:15378"/>
        <dbReference type="ChEBI" id="CHEBI:57856"/>
        <dbReference type="ChEBI" id="CHEBI:59789"/>
        <dbReference type="ChEBI" id="CHEBI:90615"/>
        <dbReference type="ChEBI" id="CHEBI:90616"/>
        <dbReference type="EC" id="2.1.1.72"/>
    </reaction>
</comment>